<feature type="transmembrane region" description="Helical" evidence="6">
    <location>
        <begin position="140"/>
        <end position="160"/>
    </location>
</feature>
<feature type="transmembrane region" description="Helical" evidence="6">
    <location>
        <begin position="406"/>
        <end position="426"/>
    </location>
</feature>
<feature type="transmembrane region" description="Helical" evidence="6">
    <location>
        <begin position="115"/>
        <end position="133"/>
    </location>
</feature>
<dbReference type="SUPFAM" id="SSF103473">
    <property type="entry name" value="MFS general substrate transporter"/>
    <property type="match status" value="1"/>
</dbReference>
<dbReference type="InterPro" id="IPR020846">
    <property type="entry name" value="MFS_dom"/>
</dbReference>
<dbReference type="EMBL" id="MWQN01000001">
    <property type="protein sequence ID" value="OPC81025.1"/>
    <property type="molecule type" value="Genomic_DNA"/>
</dbReference>
<dbReference type="Gene3D" id="1.20.1250.20">
    <property type="entry name" value="MFS general substrate transporter like domains"/>
    <property type="match status" value="1"/>
</dbReference>
<feature type="transmembrane region" description="Helical" evidence="6">
    <location>
        <begin position="432"/>
        <end position="456"/>
    </location>
</feature>
<keyword evidence="9" id="KW-1185">Reference proteome</keyword>
<feature type="transmembrane region" description="Helical" evidence="6">
    <location>
        <begin position="510"/>
        <end position="532"/>
    </location>
</feature>
<keyword evidence="2 6" id="KW-0812">Transmembrane</keyword>
<feature type="transmembrane region" description="Helical" evidence="6">
    <location>
        <begin position="232"/>
        <end position="251"/>
    </location>
</feature>
<evidence type="ECO:0000256" key="1">
    <source>
        <dbReference type="ARBA" id="ARBA00004651"/>
    </source>
</evidence>
<dbReference type="GO" id="GO:0046677">
    <property type="term" value="P:response to antibiotic"/>
    <property type="evidence" value="ECO:0007669"/>
    <property type="project" value="UniProtKB-KW"/>
</dbReference>
<feature type="transmembrane region" description="Helical" evidence="6">
    <location>
        <begin position="468"/>
        <end position="490"/>
    </location>
</feature>
<feature type="transmembrane region" description="Helical" evidence="6">
    <location>
        <begin position="263"/>
        <end position="282"/>
    </location>
</feature>
<dbReference type="GO" id="GO:0022857">
    <property type="term" value="F:transmembrane transporter activity"/>
    <property type="evidence" value="ECO:0007669"/>
    <property type="project" value="InterPro"/>
</dbReference>
<organism evidence="8 9">
    <name type="scientific">Embleya scabrispora</name>
    <dbReference type="NCBI Taxonomy" id="159449"/>
    <lineage>
        <taxon>Bacteria</taxon>
        <taxon>Bacillati</taxon>
        <taxon>Actinomycetota</taxon>
        <taxon>Actinomycetes</taxon>
        <taxon>Kitasatosporales</taxon>
        <taxon>Streptomycetaceae</taxon>
        <taxon>Embleya</taxon>
    </lineage>
</organism>
<evidence type="ECO:0000256" key="2">
    <source>
        <dbReference type="ARBA" id="ARBA00022692"/>
    </source>
</evidence>
<keyword evidence="3 6" id="KW-1133">Transmembrane helix</keyword>
<evidence type="ECO:0000313" key="9">
    <source>
        <dbReference type="Proteomes" id="UP000190037"/>
    </source>
</evidence>
<comment type="subcellular location">
    <subcellularLocation>
        <location evidence="1">Cell membrane</location>
        <topology evidence="1">Multi-pass membrane protein</topology>
    </subcellularLocation>
</comment>
<evidence type="ECO:0000313" key="8">
    <source>
        <dbReference type="EMBL" id="OPC81025.1"/>
    </source>
</evidence>
<reference evidence="8 9" key="1">
    <citation type="submission" date="2017-03" db="EMBL/GenBank/DDBJ databases">
        <title>Draft genome sequence of Streptomyces scabrisporus NF3, endophyte isolated from Amphipterygium adstringens.</title>
        <authorList>
            <person name="Vazquez M."/>
            <person name="Ceapa C.D."/>
            <person name="Rodriguez Luna D."/>
            <person name="Sanchez Esquivel S."/>
        </authorList>
    </citation>
    <scope>NUCLEOTIDE SEQUENCE [LARGE SCALE GENOMIC DNA]</scope>
    <source>
        <strain evidence="8 9">NF3</strain>
    </source>
</reference>
<feature type="transmembrane region" description="Helical" evidence="6">
    <location>
        <begin position="294"/>
        <end position="312"/>
    </location>
</feature>
<evidence type="ECO:0000256" key="6">
    <source>
        <dbReference type="SAM" id="Phobius"/>
    </source>
</evidence>
<feature type="transmembrane region" description="Helical" evidence="6">
    <location>
        <begin position="172"/>
        <end position="192"/>
    </location>
</feature>
<evidence type="ECO:0000256" key="4">
    <source>
        <dbReference type="ARBA" id="ARBA00023136"/>
    </source>
</evidence>
<dbReference type="Proteomes" id="UP000190037">
    <property type="component" value="Unassembled WGS sequence"/>
</dbReference>
<dbReference type="InterPro" id="IPR011701">
    <property type="entry name" value="MFS"/>
</dbReference>
<feature type="transmembrane region" description="Helical" evidence="6">
    <location>
        <begin position="375"/>
        <end position="394"/>
    </location>
</feature>
<sequence length="549" mass="57605">MTRDARSSLDASFSAFSCWFFVMLTRPDRLTRLRRTIGAPHNKCAAQYNCVRFEEQVLSIEPTAPTVTRGRTLALVVILLATFIDLIGVTVLNVILPSIQTDLDASPAQLQWMQAGYTLVLAVGIVSGARLGDMLGHKRVFIAGMAGFAASSALCALSVGPEMLVGGRVVQGLFAALVIPQVLSQIQIMYASNERGGPMAAYSSLSGLAATLGPVLGPLLLKSDLAGSGWRMAFWVNVPLGLFVVVASWKLLPESRATHAARIDVPGVILASVGLVLVLYPLIDSAGKTPWPAWTYGSILAGVAVLVGFVFYERRVGSRGGSPLVEMSLFRFRSVQGGLLLQLLFFVPAMGFFLVFMLFLQNGIGMSPMRAGLTMLPWSVAVPVFATLSAAVLLPRIGRMTAQIGLVVMAIGFAMVALAAGGATPATDWTDMFWGVLVGGAGMGMLVAPLMQLTLTDVPIEFAGSGSALYNTVTQLAASIGVAVIGTVFFTELKGVGQTSAELADGYGSAMATSLWLGVGLLAVAFASSFLLPRGPVAAPAPDVEVVNA</sequence>
<dbReference type="STRING" id="159449.B4N89_08760"/>
<dbReference type="PANTHER" id="PTHR42718:SF39">
    <property type="entry name" value="ACTINORHODIN TRANSPORTER-RELATED"/>
    <property type="match status" value="1"/>
</dbReference>
<dbReference type="InterPro" id="IPR036259">
    <property type="entry name" value="MFS_trans_sf"/>
</dbReference>
<evidence type="ECO:0000256" key="5">
    <source>
        <dbReference type="ARBA" id="ARBA00023251"/>
    </source>
</evidence>
<name>A0A1T3NW74_9ACTN</name>
<feature type="domain" description="Major facilitator superfamily (MFS) profile" evidence="7">
    <location>
        <begin position="74"/>
        <end position="536"/>
    </location>
</feature>
<keyword evidence="5" id="KW-0046">Antibiotic resistance</keyword>
<gene>
    <name evidence="8" type="ORF">B4N89_08760</name>
</gene>
<dbReference type="Gene3D" id="1.20.1720.10">
    <property type="entry name" value="Multidrug resistance protein D"/>
    <property type="match status" value="1"/>
</dbReference>
<proteinExistence type="predicted"/>
<evidence type="ECO:0000259" key="7">
    <source>
        <dbReference type="PROSITE" id="PS50850"/>
    </source>
</evidence>
<dbReference type="AlphaFoldDB" id="A0A1T3NW74"/>
<comment type="caution">
    <text evidence="8">The sequence shown here is derived from an EMBL/GenBank/DDBJ whole genome shotgun (WGS) entry which is preliminary data.</text>
</comment>
<evidence type="ECO:0000256" key="3">
    <source>
        <dbReference type="ARBA" id="ARBA00022989"/>
    </source>
</evidence>
<feature type="transmembrane region" description="Helical" evidence="6">
    <location>
        <begin position="199"/>
        <end position="220"/>
    </location>
</feature>
<dbReference type="PROSITE" id="PS50850">
    <property type="entry name" value="MFS"/>
    <property type="match status" value="1"/>
</dbReference>
<dbReference type="CDD" id="cd17321">
    <property type="entry name" value="MFS_MMR_MDR_like"/>
    <property type="match status" value="1"/>
</dbReference>
<dbReference type="PANTHER" id="PTHR42718">
    <property type="entry name" value="MAJOR FACILITATOR SUPERFAMILY MULTIDRUG TRANSPORTER MFSC"/>
    <property type="match status" value="1"/>
</dbReference>
<accession>A0A1T3NW74</accession>
<feature type="transmembrane region" description="Helical" evidence="6">
    <location>
        <begin position="73"/>
        <end position="95"/>
    </location>
</feature>
<protein>
    <recommendedName>
        <fullName evidence="7">Major facilitator superfamily (MFS) profile domain-containing protein</fullName>
    </recommendedName>
</protein>
<feature type="transmembrane region" description="Helical" evidence="6">
    <location>
        <begin position="339"/>
        <end position="360"/>
    </location>
</feature>
<keyword evidence="4 6" id="KW-0472">Membrane</keyword>
<dbReference type="GO" id="GO:0005886">
    <property type="term" value="C:plasma membrane"/>
    <property type="evidence" value="ECO:0007669"/>
    <property type="project" value="UniProtKB-SubCell"/>
</dbReference>
<dbReference type="Pfam" id="PF07690">
    <property type="entry name" value="MFS_1"/>
    <property type="match status" value="1"/>
</dbReference>